<keyword evidence="6" id="KW-1185">Reference proteome</keyword>
<dbReference type="Proteomes" id="UP000009047">
    <property type="component" value="Chromosome"/>
</dbReference>
<organism evidence="5 6">
    <name type="scientific">Desulfarculus baarsii (strain ATCC 33931 / DSM 2075 / LMG 7858 / VKM B-1802 / 2st14)</name>
    <dbReference type="NCBI Taxonomy" id="644282"/>
    <lineage>
        <taxon>Bacteria</taxon>
        <taxon>Pseudomonadati</taxon>
        <taxon>Thermodesulfobacteriota</taxon>
        <taxon>Desulfarculia</taxon>
        <taxon>Desulfarculales</taxon>
        <taxon>Desulfarculaceae</taxon>
        <taxon>Desulfarculus</taxon>
    </lineage>
</organism>
<dbReference type="Pfam" id="PF04586">
    <property type="entry name" value="Peptidase_S78"/>
    <property type="match status" value="1"/>
</dbReference>
<keyword evidence="2" id="KW-0645">Protease</keyword>
<dbReference type="RefSeq" id="WP_013260071.1">
    <property type="nucleotide sequence ID" value="NC_014365.1"/>
</dbReference>
<dbReference type="GO" id="GO:0006508">
    <property type="term" value="P:proteolysis"/>
    <property type="evidence" value="ECO:0007669"/>
    <property type="project" value="UniProtKB-KW"/>
</dbReference>
<dbReference type="HOGENOM" id="CLU_1394363_0_0_7"/>
<evidence type="ECO:0000313" key="5">
    <source>
        <dbReference type="EMBL" id="ADK86635.1"/>
    </source>
</evidence>
<evidence type="ECO:0000256" key="1">
    <source>
        <dbReference type="ARBA" id="ARBA00022612"/>
    </source>
</evidence>
<dbReference type="GO" id="GO:0008233">
    <property type="term" value="F:peptidase activity"/>
    <property type="evidence" value="ECO:0007669"/>
    <property type="project" value="UniProtKB-KW"/>
</dbReference>
<evidence type="ECO:0000259" key="4">
    <source>
        <dbReference type="Pfam" id="PF04586"/>
    </source>
</evidence>
<evidence type="ECO:0000313" key="6">
    <source>
        <dbReference type="Proteomes" id="UP000009047"/>
    </source>
</evidence>
<dbReference type="OrthoDB" id="9804926at2"/>
<feature type="domain" description="Prohead serine protease" evidence="4">
    <location>
        <begin position="54"/>
        <end position="153"/>
    </location>
</feature>
<protein>
    <submittedName>
        <fullName evidence="5">Peptidase U35 phage prohead HK97</fullName>
    </submittedName>
</protein>
<accession>E1QM50</accession>
<evidence type="ECO:0000256" key="3">
    <source>
        <dbReference type="ARBA" id="ARBA00022801"/>
    </source>
</evidence>
<sequence length="195" mass="21565">MKLVHKTLDCQLGQLDDQARTFWAVASTDQVDRQGDSIDAAGWDFANFLNNPVIAWAHDYNQPPVAKALELRVENGRLLFLAQFPTAEEYPFADTVWRLYKGGYMRAFSVGFAPLQSRVESRVIEGRAVAGNHYLKQELYEISCVTLPANPEALATLGGLVRQPLPTPRGAARKAPVGGLIDRLVTASLARRLDN</sequence>
<dbReference type="eggNOG" id="COG3740">
    <property type="taxonomic scope" value="Bacteria"/>
</dbReference>
<dbReference type="MEROPS" id="S78.002"/>
<dbReference type="AlphaFoldDB" id="E1QM50"/>
<name>E1QM50_DESB2</name>
<dbReference type="STRING" id="644282.Deba_3282"/>
<evidence type="ECO:0000256" key="2">
    <source>
        <dbReference type="ARBA" id="ARBA00022670"/>
    </source>
</evidence>
<gene>
    <name evidence="5" type="ordered locus">Deba_3282</name>
</gene>
<dbReference type="InterPro" id="IPR054613">
    <property type="entry name" value="Peptidase_S78_dom"/>
</dbReference>
<keyword evidence="1" id="KW-1188">Viral release from host cell</keyword>
<proteinExistence type="predicted"/>
<dbReference type="EMBL" id="CP002085">
    <property type="protein sequence ID" value="ADK86635.1"/>
    <property type="molecule type" value="Genomic_DNA"/>
</dbReference>
<keyword evidence="3" id="KW-0378">Hydrolase</keyword>
<dbReference type="KEGG" id="dbr:Deba_3282"/>
<reference evidence="5 6" key="1">
    <citation type="journal article" date="2010" name="Stand. Genomic Sci.">
        <title>Complete genome sequence of Desulfarculus baarsii type strain (2st14).</title>
        <authorList>
            <person name="Sun H."/>
            <person name="Spring S."/>
            <person name="Lapidus A."/>
            <person name="Davenport K."/>
            <person name="Del Rio T.G."/>
            <person name="Tice H."/>
            <person name="Nolan M."/>
            <person name="Copeland A."/>
            <person name="Cheng J.F."/>
            <person name="Lucas S."/>
            <person name="Tapia R."/>
            <person name="Goodwin L."/>
            <person name="Pitluck S."/>
            <person name="Ivanova N."/>
            <person name="Pagani I."/>
            <person name="Mavromatis K."/>
            <person name="Ovchinnikova G."/>
            <person name="Pati A."/>
            <person name="Chen A."/>
            <person name="Palaniappan K."/>
            <person name="Hauser L."/>
            <person name="Chang Y.J."/>
            <person name="Jeffries C.D."/>
            <person name="Detter J.C."/>
            <person name="Han C."/>
            <person name="Rohde M."/>
            <person name="Brambilla E."/>
            <person name="Goker M."/>
            <person name="Woyke T."/>
            <person name="Bristow J."/>
            <person name="Eisen J.A."/>
            <person name="Markowitz V."/>
            <person name="Hugenholtz P."/>
            <person name="Kyrpides N.C."/>
            <person name="Klenk H.P."/>
            <person name="Land M."/>
        </authorList>
    </citation>
    <scope>NUCLEOTIDE SEQUENCE [LARGE SCALE GENOMIC DNA]</scope>
    <source>
        <strain evidence="6">ATCC 33931 / DSM 2075 / LMG 7858 / VKM B-1802 / 2st14</strain>
    </source>
</reference>